<evidence type="ECO:0000313" key="2">
    <source>
        <dbReference type="WBParaSite" id="RSKR_0001043000.1"/>
    </source>
</evidence>
<sequence>MVVLVVAIVGYCDANSRFERGIVDSIFGGIANTAEAISDGVQDTFKSGVDSGKSGEQNSTVGTTEPTKSISGAIIGGLTNTANAIAGGITDTVETASDKETNTSSGNATNTTTSAPSSGGIGGAIIGGISNVTTAVVGGIKDNIEVASENKTTAEGKTSSTTPSSKGTNTTTIATTLTTNGTSSNGGKTNGTTPASPASKCVSGNTCLSKDDCNQKLCSGIFVGKCNCNACLNYLPCKTDAQCGNLIGACDKTLKFCKCQDAMKVHGFANLLESLQKLCNVKQCSSSDDCFGLPCNTGKCLC</sequence>
<accession>A0AC35UE12</accession>
<proteinExistence type="predicted"/>
<name>A0AC35UE12_9BILA</name>
<protein>
    <submittedName>
        <fullName evidence="2">EB domain-containing protein</fullName>
    </submittedName>
</protein>
<dbReference type="Proteomes" id="UP000095286">
    <property type="component" value="Unplaced"/>
</dbReference>
<reference evidence="2" key="1">
    <citation type="submission" date="2016-11" db="UniProtKB">
        <authorList>
            <consortium name="WormBaseParasite"/>
        </authorList>
    </citation>
    <scope>IDENTIFICATION</scope>
    <source>
        <strain evidence="2">KR3021</strain>
    </source>
</reference>
<dbReference type="WBParaSite" id="RSKR_0001043000.1">
    <property type="protein sequence ID" value="RSKR_0001043000.1"/>
    <property type="gene ID" value="RSKR_0001043000"/>
</dbReference>
<organism evidence="1 2">
    <name type="scientific">Rhabditophanes sp. KR3021</name>
    <dbReference type="NCBI Taxonomy" id="114890"/>
    <lineage>
        <taxon>Eukaryota</taxon>
        <taxon>Metazoa</taxon>
        <taxon>Ecdysozoa</taxon>
        <taxon>Nematoda</taxon>
        <taxon>Chromadorea</taxon>
        <taxon>Rhabditida</taxon>
        <taxon>Tylenchina</taxon>
        <taxon>Panagrolaimomorpha</taxon>
        <taxon>Strongyloidoidea</taxon>
        <taxon>Alloionematidae</taxon>
        <taxon>Rhabditophanes</taxon>
    </lineage>
</organism>
<evidence type="ECO:0000313" key="1">
    <source>
        <dbReference type="Proteomes" id="UP000095286"/>
    </source>
</evidence>